<keyword evidence="4" id="KW-1185">Reference proteome</keyword>
<evidence type="ECO:0000256" key="1">
    <source>
        <dbReference type="SAM" id="MobiDB-lite"/>
    </source>
</evidence>
<proteinExistence type="predicted"/>
<feature type="region of interest" description="Disordered" evidence="1">
    <location>
        <begin position="188"/>
        <end position="218"/>
    </location>
</feature>
<feature type="domain" description="KANL3/Tex30 alpha/beta hydrolase-like" evidence="2">
    <location>
        <begin position="127"/>
        <end position="338"/>
    </location>
</feature>
<feature type="compositionally biased region" description="Polar residues" evidence="1">
    <location>
        <begin position="10"/>
        <end position="20"/>
    </location>
</feature>
<feature type="region of interest" description="Disordered" evidence="1">
    <location>
        <begin position="1"/>
        <end position="89"/>
    </location>
</feature>
<name>A0A9W4UFE4_9PLEO</name>
<accession>A0A9W4UFE4</accession>
<dbReference type="EMBL" id="CAOQHR010000004">
    <property type="protein sequence ID" value="CAI6333707.1"/>
    <property type="molecule type" value="Genomic_DNA"/>
</dbReference>
<dbReference type="PANTHER" id="PTHR13136:SF11">
    <property type="entry name" value="TESTIS-EXPRESSED PROTEIN 30"/>
    <property type="match status" value="1"/>
</dbReference>
<dbReference type="PANTHER" id="PTHR13136">
    <property type="entry name" value="TESTIS DEVELOPMENT PROTEIN PRTD"/>
    <property type="match status" value="1"/>
</dbReference>
<dbReference type="InterPro" id="IPR046879">
    <property type="entry name" value="KANL3/Tex30_Abhydrolase"/>
</dbReference>
<feature type="compositionally biased region" description="Low complexity" evidence="1">
    <location>
        <begin position="34"/>
        <end position="46"/>
    </location>
</feature>
<dbReference type="SUPFAM" id="SSF53474">
    <property type="entry name" value="alpha/beta-Hydrolases"/>
    <property type="match status" value="1"/>
</dbReference>
<dbReference type="InterPro" id="IPR026555">
    <property type="entry name" value="NSL3/Tex30"/>
</dbReference>
<evidence type="ECO:0000313" key="4">
    <source>
        <dbReference type="Proteomes" id="UP001152607"/>
    </source>
</evidence>
<feature type="compositionally biased region" description="Acidic residues" evidence="1">
    <location>
        <begin position="209"/>
        <end position="218"/>
    </location>
</feature>
<evidence type="ECO:0000313" key="3">
    <source>
        <dbReference type="EMBL" id="CAI6333707.1"/>
    </source>
</evidence>
<dbReference type="OrthoDB" id="6415022at2759"/>
<dbReference type="Proteomes" id="UP001152607">
    <property type="component" value="Unassembled WGS sequence"/>
</dbReference>
<gene>
    <name evidence="3" type="ORF">PDIGIT_LOCUS6755</name>
</gene>
<comment type="caution">
    <text evidence="3">The sequence shown here is derived from an EMBL/GenBank/DDBJ whole genome shotgun (WGS) entry which is preliminary data.</text>
</comment>
<organism evidence="3 4">
    <name type="scientific">Periconia digitata</name>
    <dbReference type="NCBI Taxonomy" id="1303443"/>
    <lineage>
        <taxon>Eukaryota</taxon>
        <taxon>Fungi</taxon>
        <taxon>Dikarya</taxon>
        <taxon>Ascomycota</taxon>
        <taxon>Pezizomycotina</taxon>
        <taxon>Dothideomycetes</taxon>
        <taxon>Pleosporomycetidae</taxon>
        <taxon>Pleosporales</taxon>
        <taxon>Massarineae</taxon>
        <taxon>Periconiaceae</taxon>
        <taxon>Periconia</taxon>
    </lineage>
</organism>
<dbReference type="AlphaFoldDB" id="A0A9W4UFE4"/>
<reference evidence="3" key="1">
    <citation type="submission" date="2023-01" db="EMBL/GenBank/DDBJ databases">
        <authorList>
            <person name="Van Ghelder C."/>
            <person name="Rancurel C."/>
        </authorList>
    </citation>
    <scope>NUCLEOTIDE SEQUENCE</scope>
    <source>
        <strain evidence="3">CNCM I-4278</strain>
    </source>
</reference>
<protein>
    <recommendedName>
        <fullName evidence="2">KANL3/Tex30 alpha/beta hydrolase-like domain-containing protein</fullName>
    </recommendedName>
</protein>
<dbReference type="Pfam" id="PF20408">
    <property type="entry name" value="Abhydrolase_11"/>
    <property type="match status" value="1"/>
</dbReference>
<dbReference type="InterPro" id="IPR029058">
    <property type="entry name" value="AB_hydrolase_fold"/>
</dbReference>
<dbReference type="Gene3D" id="3.40.50.1820">
    <property type="entry name" value="alpha/beta hydrolase"/>
    <property type="match status" value="1"/>
</dbReference>
<sequence>MPPKRKIPESSASDAPQQPTAKRATRSSARIKPQVQSQSVETSVQSRSKNIPKNPKRKIETAKKPNKQTVKDALQSQPHPSPPSQQPASDIFSTLEITDNSLKKPILCHHYHAPASPPSQSLSSTTKATCIFTHGAGGTISTPAVRDFCAGYARTAPVLVFQGSANLAARVKAFHACLSHVQSSEATASKIEPSAKKGAKRDENGGVVVEEEEEEEEEEAVILGGRSMGSRAAVMAAGELLSISPSSTSASKPTNEVVASPIKVSLILVSYPLRGPKNDLSDQILLDLPTSVRVLFVVGDRDAMCPLDLLERTRKKMTAESKLVVVKGADHGMHVRPKEMEMEFGEETGRLAAVWVAGEMQESVVHVGGDEEE</sequence>
<evidence type="ECO:0000259" key="2">
    <source>
        <dbReference type="Pfam" id="PF20408"/>
    </source>
</evidence>